<dbReference type="Proteomes" id="UP001158416">
    <property type="component" value="Unassembled WGS sequence"/>
</dbReference>
<gene>
    <name evidence="1" type="ORF">N5C39_25320</name>
</gene>
<comment type="caution">
    <text evidence="1">The sequence shown here is derived from an EMBL/GenBank/DDBJ whole genome shotgun (WGS) entry which is preliminary data.</text>
</comment>
<dbReference type="EMBL" id="JAOCAP010000084">
    <property type="protein sequence ID" value="MDH1321653.1"/>
    <property type="molecule type" value="Genomic_DNA"/>
</dbReference>
<evidence type="ECO:0000313" key="2">
    <source>
        <dbReference type="Proteomes" id="UP001158416"/>
    </source>
</evidence>
<organism evidence="1 2">
    <name type="scientific">Enterobacter bugandensis</name>
    <dbReference type="NCBI Taxonomy" id="881260"/>
    <lineage>
        <taxon>Bacteria</taxon>
        <taxon>Pseudomonadati</taxon>
        <taxon>Pseudomonadota</taxon>
        <taxon>Gammaproteobacteria</taxon>
        <taxon>Enterobacterales</taxon>
        <taxon>Enterobacteriaceae</taxon>
        <taxon>Enterobacter</taxon>
    </lineage>
</organism>
<proteinExistence type="predicted"/>
<dbReference type="PROSITE" id="PS51257">
    <property type="entry name" value="PROKAR_LIPOPROTEIN"/>
    <property type="match status" value="1"/>
</dbReference>
<name>A0AA42PWY3_9ENTR</name>
<dbReference type="AlphaFoldDB" id="A0AA42PWY3"/>
<reference evidence="1" key="1">
    <citation type="submission" date="2022-09" db="EMBL/GenBank/DDBJ databases">
        <title>Intensive care unit water sources are persistently colonized with multi-drug resistant bacteria and are the site of extensive horizontal gene transfer of antibiotic resistance genes.</title>
        <authorList>
            <person name="Diorio-Toth L."/>
        </authorList>
    </citation>
    <scope>NUCLEOTIDE SEQUENCE</scope>
    <source>
        <strain evidence="1">GD03936</strain>
    </source>
</reference>
<evidence type="ECO:0008006" key="3">
    <source>
        <dbReference type="Google" id="ProtNLM"/>
    </source>
</evidence>
<sequence length="113" mass="13487">MKRAYKRHSMIALAIFLFSILMLQGCVYQDPRVDAAVEDKPFYSWFNKLVSQIEKDPIYKRIPIDTTTQSNEFLVLLHDTYRHRVTKEEFSQRINTQYPDHQYETAFIVARLP</sequence>
<dbReference type="RefSeq" id="WP_280030634.1">
    <property type="nucleotide sequence ID" value="NZ_JAOCAP010000084.1"/>
</dbReference>
<accession>A0AA42PWY3</accession>
<protein>
    <recommendedName>
        <fullName evidence="3">Lipoprotein</fullName>
    </recommendedName>
</protein>
<evidence type="ECO:0000313" key="1">
    <source>
        <dbReference type="EMBL" id="MDH1321653.1"/>
    </source>
</evidence>